<name>A0A1I5Y479_9BACT</name>
<evidence type="ECO:0000313" key="3">
    <source>
        <dbReference type="Proteomes" id="UP000199031"/>
    </source>
</evidence>
<keyword evidence="1" id="KW-0732">Signal</keyword>
<sequence length="157" mass="17698">MKYSLLFLLMMCVACNNSNVETYDNADTIKDYNTGTSSPAETISECYENINGKDTVFLSIFSQSKVITGSLVYNYYEKDKNSGTIKGNMYGDTLIADYIFNSEGITSTREVAFLKRQSAFIEGYGDMQEEGDKMVFKNRSNLSFSGKPLRMVNCKEE</sequence>
<evidence type="ECO:0000256" key="1">
    <source>
        <dbReference type="SAM" id="SignalP"/>
    </source>
</evidence>
<feature type="signal peptide" evidence="1">
    <location>
        <begin position="1"/>
        <end position="20"/>
    </location>
</feature>
<feature type="chain" id="PRO_5011773969" evidence="1">
    <location>
        <begin position="21"/>
        <end position="157"/>
    </location>
</feature>
<protein>
    <submittedName>
        <fullName evidence="2">Uncharacterized protein</fullName>
    </submittedName>
</protein>
<dbReference type="AlphaFoldDB" id="A0A1I5Y479"/>
<dbReference type="RefSeq" id="WP_143075896.1">
    <property type="nucleotide sequence ID" value="NZ_FOXQ01000010.1"/>
</dbReference>
<dbReference type="STRING" id="1465490.SAMN05444277_110151"/>
<reference evidence="2 3" key="1">
    <citation type="submission" date="2016-10" db="EMBL/GenBank/DDBJ databases">
        <authorList>
            <person name="de Groot N.N."/>
        </authorList>
    </citation>
    <scope>NUCLEOTIDE SEQUENCE [LARGE SCALE GENOMIC DNA]</scope>
    <source>
        <strain evidence="2 3">DSM 28286</strain>
    </source>
</reference>
<dbReference type="Proteomes" id="UP000199031">
    <property type="component" value="Unassembled WGS sequence"/>
</dbReference>
<gene>
    <name evidence="2" type="ORF">SAMN05444277_110151</name>
</gene>
<organism evidence="2 3">
    <name type="scientific">Parafilimonas terrae</name>
    <dbReference type="NCBI Taxonomy" id="1465490"/>
    <lineage>
        <taxon>Bacteria</taxon>
        <taxon>Pseudomonadati</taxon>
        <taxon>Bacteroidota</taxon>
        <taxon>Chitinophagia</taxon>
        <taxon>Chitinophagales</taxon>
        <taxon>Chitinophagaceae</taxon>
        <taxon>Parafilimonas</taxon>
    </lineage>
</organism>
<evidence type="ECO:0000313" key="2">
    <source>
        <dbReference type="EMBL" id="SFQ38989.1"/>
    </source>
</evidence>
<dbReference type="OrthoDB" id="794403at2"/>
<dbReference type="EMBL" id="FOXQ01000010">
    <property type="protein sequence ID" value="SFQ38989.1"/>
    <property type="molecule type" value="Genomic_DNA"/>
</dbReference>
<proteinExistence type="predicted"/>
<accession>A0A1I5Y479</accession>
<keyword evidence="3" id="KW-1185">Reference proteome</keyword>